<dbReference type="RefSeq" id="WP_002564955.1">
    <property type="nucleotide sequence ID" value="NZ_DS480702.1"/>
</dbReference>
<feature type="signal peptide" evidence="2">
    <location>
        <begin position="1"/>
        <end position="22"/>
    </location>
</feature>
<dbReference type="PANTHER" id="PTHR42779:SF1">
    <property type="entry name" value="PROTEIN YNJB"/>
    <property type="match status" value="1"/>
</dbReference>
<feature type="chain" id="PRO_5039263504" description="ABC transporter substrate-binding protein" evidence="2">
    <location>
        <begin position="23"/>
        <end position="446"/>
    </location>
</feature>
<evidence type="ECO:0000313" key="3">
    <source>
        <dbReference type="EMBL" id="EDP13695.1"/>
    </source>
</evidence>
<dbReference type="PROSITE" id="PS51257">
    <property type="entry name" value="PROKAR_LIPOPROTEIN"/>
    <property type="match status" value="1"/>
</dbReference>
<evidence type="ECO:0008006" key="5">
    <source>
        <dbReference type="Google" id="ProtNLM"/>
    </source>
</evidence>
<dbReference type="NCBIfam" id="NF008633">
    <property type="entry name" value="PRK11622.1"/>
    <property type="match status" value="1"/>
</dbReference>
<dbReference type="PANTHER" id="PTHR42779">
    <property type="entry name" value="PROTEIN YNJB"/>
    <property type="match status" value="1"/>
</dbReference>
<evidence type="ECO:0000256" key="1">
    <source>
        <dbReference type="SAM" id="MobiDB-lite"/>
    </source>
</evidence>
<evidence type="ECO:0000313" key="4">
    <source>
        <dbReference type="Proteomes" id="UP000005396"/>
    </source>
</evidence>
<protein>
    <recommendedName>
        <fullName evidence="5">ABC transporter substrate-binding protein</fullName>
    </recommendedName>
</protein>
<dbReference type="PIRSF" id="PIRSF029172">
    <property type="entry name" value="UCP029172_ABC_sbc_YnjB"/>
    <property type="match status" value="1"/>
</dbReference>
<dbReference type="EMBL" id="ABCC02000047">
    <property type="protein sequence ID" value="EDP13695.1"/>
    <property type="molecule type" value="Genomic_DNA"/>
</dbReference>
<sequence length="446" mass="48700">MKKRIMAAVLAAAMTLSLGACSGSGQTQGAGSNQAEDAGSSQAEDAGSSQAGDTGSSQAGDTDSRRSGRENMTFDQMKEEAKGTTVTFYGWGGDEKLNRWLDDEFARVMKEKYDITMERVPMDIDQVLSQLTGEIQAGEKDGSIDMIWINGENFQSAKENNMLYGPFTDKLPNFSDYVDGESEDVTMDFAYPIEGYEAPYGKAQLVMVADLAVTPDVPKSAGELKEFVEKYPGKVTYPALPDFTGSAFVRNIIYEICGYEQFMDMAADKETVRAAVAPAMEYLRELNPYLWNQGAAFPDSSTTADNMFADGELVMSMTYGAYDVALNIEDGKYTDTTAAFQFEKGTIGNTNFMAIAANSGNKAGAMVAINEMISPEIQADRYEKLRVIPVLDNEKLSGEQKAAFDRVDLGKGTIPQDELLSKRLPEMPAQLVPIIEEIWAEEVVGK</sequence>
<dbReference type="Proteomes" id="UP000005396">
    <property type="component" value="Unassembled WGS sequence"/>
</dbReference>
<organism evidence="3 4">
    <name type="scientific">Enterocloster bolteae (strain ATCC BAA-613 / DSM 15670 / CCUG 46953 / JCM 12243 / WAL 16351)</name>
    <name type="common">Clostridium bolteae</name>
    <dbReference type="NCBI Taxonomy" id="411902"/>
    <lineage>
        <taxon>Bacteria</taxon>
        <taxon>Bacillati</taxon>
        <taxon>Bacillota</taxon>
        <taxon>Clostridia</taxon>
        <taxon>Lachnospirales</taxon>
        <taxon>Lachnospiraceae</taxon>
        <taxon>Enterocloster</taxon>
    </lineage>
</organism>
<reference evidence="3 4" key="1">
    <citation type="submission" date="2007-08" db="EMBL/GenBank/DDBJ databases">
        <authorList>
            <person name="Fulton L."/>
            <person name="Clifton S."/>
            <person name="Fulton B."/>
            <person name="Xu J."/>
            <person name="Minx P."/>
            <person name="Pepin K.H."/>
            <person name="Johnson M."/>
            <person name="Thiruvilangam P."/>
            <person name="Bhonagiri V."/>
            <person name="Nash W.E."/>
            <person name="Mardis E.R."/>
            <person name="Wilson R.K."/>
        </authorList>
    </citation>
    <scope>NUCLEOTIDE SEQUENCE [LARGE SCALE GENOMIC DNA]</scope>
    <source>
        <strain evidence="4">ATCC BAA-613 / DSM 15670 / CCUG 46953 / JCM 12243 / WAL 16351</strain>
    </source>
</reference>
<dbReference type="PaxDb" id="411902-CLOBOL_06260"/>
<feature type="region of interest" description="Disordered" evidence="1">
    <location>
        <begin position="21"/>
        <end position="79"/>
    </location>
</feature>
<dbReference type="HOGENOM" id="CLU_045122_0_0_9"/>
<dbReference type="eggNOG" id="COG4134">
    <property type="taxonomic scope" value="Bacteria"/>
</dbReference>
<keyword evidence="2" id="KW-0732">Signal</keyword>
<reference evidence="3 4" key="2">
    <citation type="submission" date="2007-09" db="EMBL/GenBank/DDBJ databases">
        <title>Draft genome sequence of Clostridium bolteae (ATCC BAA-613).</title>
        <authorList>
            <person name="Sudarsanam P."/>
            <person name="Ley R."/>
            <person name="Guruge J."/>
            <person name="Turnbaugh P.J."/>
            <person name="Mahowald M."/>
            <person name="Liep D."/>
            <person name="Gordon J."/>
        </authorList>
    </citation>
    <scope>NUCLEOTIDE SEQUENCE [LARGE SCALE GENOMIC DNA]</scope>
    <source>
        <strain evidence="4">ATCC BAA-613 / DSM 15670 / CCUG 46953 / JCM 12243 / WAL 16351</strain>
    </source>
</reference>
<name>A8S234_ENTBW</name>
<feature type="compositionally biased region" description="Polar residues" evidence="1">
    <location>
        <begin position="23"/>
        <end position="61"/>
    </location>
</feature>
<dbReference type="SUPFAM" id="SSF53850">
    <property type="entry name" value="Periplasmic binding protein-like II"/>
    <property type="match status" value="1"/>
</dbReference>
<dbReference type="InterPro" id="IPR006059">
    <property type="entry name" value="SBP"/>
</dbReference>
<dbReference type="AlphaFoldDB" id="A8S234"/>
<proteinExistence type="predicted"/>
<dbReference type="InterPro" id="IPR027020">
    <property type="entry name" value="YnjB"/>
</dbReference>
<gene>
    <name evidence="3" type="ORF">CLOBOL_06260</name>
</gene>
<dbReference type="Gene3D" id="3.40.190.10">
    <property type="entry name" value="Periplasmic binding protein-like II"/>
    <property type="match status" value="2"/>
</dbReference>
<accession>A8S234</accession>
<comment type="caution">
    <text evidence="3">The sequence shown here is derived from an EMBL/GenBank/DDBJ whole genome shotgun (WGS) entry which is preliminary data.</text>
</comment>
<evidence type="ECO:0000256" key="2">
    <source>
        <dbReference type="SAM" id="SignalP"/>
    </source>
</evidence>
<dbReference type="Pfam" id="PF13416">
    <property type="entry name" value="SBP_bac_8"/>
    <property type="match status" value="1"/>
</dbReference>